<keyword evidence="4 7" id="KW-0378">Hydrolase</keyword>
<evidence type="ECO:0008006" key="13">
    <source>
        <dbReference type="Google" id="ProtNLM"/>
    </source>
</evidence>
<feature type="active site" description="Charge relay system" evidence="6 7">
    <location>
        <position position="146"/>
    </location>
</feature>
<dbReference type="GO" id="GO:0006508">
    <property type="term" value="P:proteolysis"/>
    <property type="evidence" value="ECO:0007669"/>
    <property type="project" value="UniProtKB-KW"/>
</dbReference>
<gene>
    <name evidence="11" type="ORF">BVRB_006890</name>
</gene>
<dbReference type="AlphaFoldDB" id="A0A0J8B3L4"/>
<dbReference type="Gene3D" id="3.30.70.80">
    <property type="entry name" value="Peptidase S8 propeptide/proteinase inhibitor I9"/>
    <property type="match status" value="1"/>
</dbReference>
<dbReference type="InterPro" id="IPR037045">
    <property type="entry name" value="S8pro/Inhibitor_I9_sf"/>
</dbReference>
<dbReference type="InterPro" id="IPR023828">
    <property type="entry name" value="Peptidase_S8_Ser-AS"/>
</dbReference>
<dbReference type="PROSITE" id="PS51892">
    <property type="entry name" value="SUBTILASE"/>
    <property type="match status" value="1"/>
</dbReference>
<dbReference type="Proteomes" id="UP000035740">
    <property type="component" value="Unassembled WGS sequence"/>
</dbReference>
<dbReference type="EMBL" id="KQ090452">
    <property type="protein sequence ID" value="KMS95571.1"/>
    <property type="molecule type" value="Genomic_DNA"/>
</dbReference>
<dbReference type="InterPro" id="IPR000209">
    <property type="entry name" value="Peptidase_S8/S53_dom"/>
</dbReference>
<evidence type="ECO:0000256" key="8">
    <source>
        <dbReference type="SAM" id="SignalP"/>
    </source>
</evidence>
<keyword evidence="12" id="KW-1185">Reference proteome</keyword>
<feature type="signal peptide" evidence="8">
    <location>
        <begin position="1"/>
        <end position="31"/>
    </location>
</feature>
<dbReference type="PRINTS" id="PR00723">
    <property type="entry name" value="SUBTILISIN"/>
</dbReference>
<dbReference type="FunFam" id="3.40.50.200:FF:000006">
    <property type="entry name" value="Subtilisin-like protease SBT1.5"/>
    <property type="match status" value="1"/>
</dbReference>
<evidence type="ECO:0000256" key="2">
    <source>
        <dbReference type="ARBA" id="ARBA00022670"/>
    </source>
</evidence>
<dbReference type="Pfam" id="PF05922">
    <property type="entry name" value="Inhibitor_I9"/>
    <property type="match status" value="1"/>
</dbReference>
<dbReference type="CDD" id="cd02120">
    <property type="entry name" value="PA_subtilisin_like"/>
    <property type="match status" value="1"/>
</dbReference>
<proteinExistence type="inferred from homology"/>
<evidence type="ECO:0000256" key="6">
    <source>
        <dbReference type="PIRSR" id="PIRSR615500-1"/>
    </source>
</evidence>
<dbReference type="PANTHER" id="PTHR10795">
    <property type="entry name" value="PROPROTEIN CONVERTASE SUBTILISIN/KEXIN"/>
    <property type="match status" value="1"/>
</dbReference>
<evidence type="ECO:0000256" key="7">
    <source>
        <dbReference type="PROSITE-ProRule" id="PRU01240"/>
    </source>
</evidence>
<evidence type="ECO:0000256" key="3">
    <source>
        <dbReference type="ARBA" id="ARBA00022729"/>
    </source>
</evidence>
<feature type="chain" id="PRO_5005294223" description="Peptidase S8/S53 domain-containing protein" evidence="8">
    <location>
        <begin position="32"/>
        <end position="652"/>
    </location>
</feature>
<dbReference type="InterPro" id="IPR015500">
    <property type="entry name" value="Peptidase_S8_subtilisin-rel"/>
</dbReference>
<dbReference type="InterPro" id="IPR010259">
    <property type="entry name" value="S8pro/Inhibitor_I9"/>
</dbReference>
<dbReference type="Gene3D" id="3.50.30.30">
    <property type="match status" value="1"/>
</dbReference>
<dbReference type="Gene3D" id="3.40.50.200">
    <property type="entry name" value="Peptidase S8/S53 domain"/>
    <property type="match status" value="1"/>
</dbReference>
<accession>A0A0J8B3L4</accession>
<dbReference type="PROSITE" id="PS00138">
    <property type="entry name" value="SUBTILASE_SER"/>
    <property type="match status" value="1"/>
</dbReference>
<feature type="active site" description="Charge relay system" evidence="6 7">
    <location>
        <position position="536"/>
    </location>
</feature>
<dbReference type="PROSITE" id="PS00137">
    <property type="entry name" value="SUBTILASE_HIS"/>
    <property type="match status" value="1"/>
</dbReference>
<dbReference type="SUPFAM" id="SSF52743">
    <property type="entry name" value="Subtilisin-like"/>
    <property type="match status" value="1"/>
</dbReference>
<dbReference type="GO" id="GO:0004252">
    <property type="term" value="F:serine-type endopeptidase activity"/>
    <property type="evidence" value="ECO:0007669"/>
    <property type="project" value="UniProtKB-UniRule"/>
</dbReference>
<evidence type="ECO:0000256" key="4">
    <source>
        <dbReference type="ARBA" id="ARBA00022801"/>
    </source>
</evidence>
<dbReference type="OrthoDB" id="206201at2759"/>
<dbReference type="Pfam" id="PF00082">
    <property type="entry name" value="Peptidase_S8"/>
    <property type="match status" value="1"/>
</dbReference>
<name>A0A0J8B3L4_BETVV</name>
<organism evidence="11 12">
    <name type="scientific">Beta vulgaris subsp. vulgaris</name>
    <name type="common">Beet</name>
    <dbReference type="NCBI Taxonomy" id="3555"/>
    <lineage>
        <taxon>Eukaryota</taxon>
        <taxon>Viridiplantae</taxon>
        <taxon>Streptophyta</taxon>
        <taxon>Embryophyta</taxon>
        <taxon>Tracheophyta</taxon>
        <taxon>Spermatophyta</taxon>
        <taxon>Magnoliopsida</taxon>
        <taxon>eudicotyledons</taxon>
        <taxon>Gunneridae</taxon>
        <taxon>Pentapetalae</taxon>
        <taxon>Caryophyllales</taxon>
        <taxon>Chenopodiaceae</taxon>
        <taxon>Betoideae</taxon>
        <taxon>Beta</taxon>
    </lineage>
</organism>
<feature type="domain" description="Peptidase S8/S53" evidence="9">
    <location>
        <begin position="138"/>
        <end position="574"/>
    </location>
</feature>
<feature type="active site" description="Charge relay system" evidence="6 7">
    <location>
        <position position="210"/>
    </location>
</feature>
<evidence type="ECO:0000259" key="10">
    <source>
        <dbReference type="Pfam" id="PF05922"/>
    </source>
</evidence>
<reference evidence="11 12" key="1">
    <citation type="journal article" date="2014" name="Nature">
        <title>The genome of the recently domesticated crop plant sugar beet (Beta vulgaris).</title>
        <authorList>
            <person name="Dohm J.C."/>
            <person name="Minoche A.E."/>
            <person name="Holtgrawe D."/>
            <person name="Capella-Gutierrez S."/>
            <person name="Zakrzewski F."/>
            <person name="Tafer H."/>
            <person name="Rupp O."/>
            <person name="Sorensen T.R."/>
            <person name="Stracke R."/>
            <person name="Reinhardt R."/>
            <person name="Goesmann A."/>
            <person name="Kraft T."/>
            <person name="Schulz B."/>
            <person name="Stadler P.F."/>
            <person name="Schmidt T."/>
            <person name="Gabaldon T."/>
            <person name="Lehrach H."/>
            <person name="Weisshaar B."/>
            <person name="Himmelbauer H."/>
        </authorList>
    </citation>
    <scope>NUCLEOTIDE SEQUENCE [LARGE SCALE GENOMIC DNA]</scope>
    <source>
        <tissue evidence="11">Taproot</tissue>
    </source>
</reference>
<dbReference type="Gramene" id="KMS95571">
    <property type="protein sequence ID" value="KMS95571"/>
    <property type="gene ID" value="BVRB_006890"/>
</dbReference>
<keyword evidence="3 8" id="KW-0732">Signal</keyword>
<dbReference type="InterPro" id="IPR034197">
    <property type="entry name" value="Peptidases_S8_3"/>
</dbReference>
<feature type="domain" description="Inhibitor I9" evidence="10">
    <location>
        <begin position="38"/>
        <end position="116"/>
    </location>
</feature>
<evidence type="ECO:0000259" key="9">
    <source>
        <dbReference type="Pfam" id="PF00082"/>
    </source>
</evidence>
<dbReference type="InterPro" id="IPR045051">
    <property type="entry name" value="SBT"/>
</dbReference>
<keyword evidence="2 7" id="KW-0645">Protease</keyword>
<comment type="similarity">
    <text evidence="1 7">Belongs to the peptidase S8 family.</text>
</comment>
<protein>
    <recommendedName>
        <fullName evidence="13">Peptidase S8/S53 domain-containing protein</fullName>
    </recommendedName>
</protein>
<evidence type="ECO:0000256" key="1">
    <source>
        <dbReference type="ARBA" id="ARBA00011073"/>
    </source>
</evidence>
<dbReference type="InterPro" id="IPR022398">
    <property type="entry name" value="Peptidase_S8_His-AS"/>
</dbReference>
<evidence type="ECO:0000256" key="5">
    <source>
        <dbReference type="ARBA" id="ARBA00022825"/>
    </source>
</evidence>
<sequence>MASKLLPRPLIYVVLLRLLICSWLFASLIQAEQHQRKTYIIYMGDRIKHNLPAKSLHTEMLSRVLHGVPSHKISEHLLHTYENFHGCVAKLTEEEASTIAGMNGVVSVFPNEKNYLATTRSWDFMDFPLNVKRSNTESDIIVGVIDSGIWPESESFRDDGYGPPPAKWKGRCQSSHNFTCNNKIIGAQYFRADGNFSDGDIASPRDTDGHGTHCASTAAGEVVEMASLLCLGQGTARGGVPSARIAVYKSCWSDGCHGADIMAAFDAAISDGVDLISVSLSVRRAQEYFTNPIAIGAFHAMKNGIFTSVAAGNSGPGLETLDNFAPWLISVGASTMDRQFTTKVQLGNGMVFEGTSLNTFDLQNKAFPLIYGGDAPDRSSSSEISRFCRQGTLNSTLVKGKIVLCDSIFGSVEPFLDGAAGVIMQDLQPHDVAHKFPLPASYIHVDDAARVLSYTRNLTSTPYETILKSVQVKDTSAPFVASFSSRGPSPVSPGILKPDLVAPGVNILAAWSPVAPITGSALDRRSVSYNMIYGTSMACPHVSAIAAYVKSFHLDWSEAAIRSALMTTASPMSRASNEDGELAYGSGHLNPLKAVHPGLVYDAKVGDYLKFLCSQGLNASVIRVLDYEFSHCQESNTNWDLNYPSIALPTSL</sequence>
<dbReference type="eggNOG" id="ENOG502QRA7">
    <property type="taxonomic scope" value="Eukaryota"/>
</dbReference>
<dbReference type="InterPro" id="IPR036852">
    <property type="entry name" value="Peptidase_S8/S53_dom_sf"/>
</dbReference>
<evidence type="ECO:0000313" key="12">
    <source>
        <dbReference type="Proteomes" id="UP000035740"/>
    </source>
</evidence>
<keyword evidence="5 7" id="KW-0720">Serine protease</keyword>
<evidence type="ECO:0000313" key="11">
    <source>
        <dbReference type="EMBL" id="KMS95571.1"/>
    </source>
</evidence>
<dbReference type="CDD" id="cd04852">
    <property type="entry name" value="Peptidases_S8_3"/>
    <property type="match status" value="1"/>
</dbReference>